<dbReference type="KEGG" id="psin:CAK95_22695"/>
<name>A0A1W6ZVZ3_9HYPH</name>
<dbReference type="AlphaFoldDB" id="A0A1W6ZVZ3"/>
<evidence type="ECO:0000256" key="1">
    <source>
        <dbReference type="ARBA" id="ARBA00004167"/>
    </source>
</evidence>
<dbReference type="InterPro" id="IPR006260">
    <property type="entry name" value="TonB/TolA_C"/>
</dbReference>
<feature type="domain" description="TonB C-terminal" evidence="7">
    <location>
        <begin position="174"/>
        <end position="263"/>
    </location>
</feature>
<evidence type="ECO:0000256" key="6">
    <source>
        <dbReference type="SAM" id="Phobius"/>
    </source>
</evidence>
<sequence>MSVTAWTGIVDHDEDWHLRRWIAAGAIVVAAHAGLVAAYLYVVPQDELAGATTPPILVDFAPEAAAPESEDELPPGEDARESEEQPVPEVKQQVEEEPVIEVPQTETPEPEIVIPPKKEEVVEKQEEPTPPQPKPVEKKPVERSEKSVKKQQAAPKTQRRSRKIVAPNSGNAGSVNALPSYKSMISAHINRFKRPASGSGTAVVSFVVDRSGRVVSRSLARSSGNSAVDAEAMATIARAAPMPAFPAAVTQSRLAFMQAIRFN</sequence>
<evidence type="ECO:0000313" key="9">
    <source>
        <dbReference type="Proteomes" id="UP000194137"/>
    </source>
</evidence>
<dbReference type="EMBL" id="CP021112">
    <property type="protein sequence ID" value="ARQ01599.1"/>
    <property type="molecule type" value="Genomic_DNA"/>
</dbReference>
<dbReference type="Pfam" id="PF13103">
    <property type="entry name" value="TonB_2"/>
    <property type="match status" value="1"/>
</dbReference>
<keyword evidence="4 6" id="KW-0472">Membrane</keyword>
<reference evidence="8 9" key="1">
    <citation type="submission" date="2017-05" db="EMBL/GenBank/DDBJ databases">
        <title>Full genome sequence of Pseudorhodoplanes sinuspersici.</title>
        <authorList>
            <person name="Dastgheib S.M.M."/>
            <person name="Shavandi M."/>
            <person name="Tirandaz H."/>
        </authorList>
    </citation>
    <scope>NUCLEOTIDE SEQUENCE [LARGE SCALE GENOMIC DNA]</scope>
    <source>
        <strain evidence="8 9">RIPI110</strain>
    </source>
</reference>
<keyword evidence="3 6" id="KW-1133">Transmembrane helix</keyword>
<dbReference type="SUPFAM" id="SSF74653">
    <property type="entry name" value="TolA/TonB C-terminal domain"/>
    <property type="match status" value="1"/>
</dbReference>
<dbReference type="STRING" id="1235591.CAK95_22695"/>
<evidence type="ECO:0000256" key="2">
    <source>
        <dbReference type="ARBA" id="ARBA00022692"/>
    </source>
</evidence>
<keyword evidence="9" id="KW-1185">Reference proteome</keyword>
<evidence type="ECO:0000256" key="3">
    <source>
        <dbReference type="ARBA" id="ARBA00022989"/>
    </source>
</evidence>
<dbReference type="Gene3D" id="3.30.1150.10">
    <property type="match status" value="1"/>
</dbReference>
<dbReference type="OrthoDB" id="7433592at2"/>
<feature type="compositionally biased region" description="Basic and acidic residues" evidence="5">
    <location>
        <begin position="135"/>
        <end position="148"/>
    </location>
</feature>
<dbReference type="NCBIfam" id="TIGR01352">
    <property type="entry name" value="tonB_Cterm"/>
    <property type="match status" value="1"/>
</dbReference>
<feature type="compositionally biased region" description="Low complexity" evidence="5">
    <location>
        <begin position="100"/>
        <end position="115"/>
    </location>
</feature>
<dbReference type="PROSITE" id="PS52015">
    <property type="entry name" value="TONB_CTD"/>
    <property type="match status" value="1"/>
</dbReference>
<keyword evidence="2 6" id="KW-0812">Transmembrane</keyword>
<feature type="region of interest" description="Disordered" evidence="5">
    <location>
        <begin position="65"/>
        <end position="172"/>
    </location>
</feature>
<feature type="compositionally biased region" description="Basic and acidic residues" evidence="5">
    <location>
        <begin position="116"/>
        <end position="127"/>
    </location>
</feature>
<dbReference type="Proteomes" id="UP000194137">
    <property type="component" value="Chromosome"/>
</dbReference>
<dbReference type="GO" id="GO:0055085">
    <property type="term" value="P:transmembrane transport"/>
    <property type="evidence" value="ECO:0007669"/>
    <property type="project" value="InterPro"/>
</dbReference>
<dbReference type="RefSeq" id="WP_086089991.1">
    <property type="nucleotide sequence ID" value="NZ_CP021112.1"/>
</dbReference>
<protein>
    <recommendedName>
        <fullName evidence="7">TonB C-terminal domain-containing protein</fullName>
    </recommendedName>
</protein>
<evidence type="ECO:0000313" key="8">
    <source>
        <dbReference type="EMBL" id="ARQ01599.1"/>
    </source>
</evidence>
<dbReference type="InterPro" id="IPR037682">
    <property type="entry name" value="TonB_C"/>
</dbReference>
<gene>
    <name evidence="8" type="ORF">CAK95_22695</name>
</gene>
<accession>A0A1W6ZVZ3</accession>
<evidence type="ECO:0000256" key="5">
    <source>
        <dbReference type="SAM" id="MobiDB-lite"/>
    </source>
</evidence>
<comment type="subcellular location">
    <subcellularLocation>
        <location evidence="1">Membrane</location>
        <topology evidence="1">Single-pass membrane protein</topology>
    </subcellularLocation>
</comment>
<evidence type="ECO:0000256" key="4">
    <source>
        <dbReference type="ARBA" id="ARBA00023136"/>
    </source>
</evidence>
<evidence type="ECO:0000259" key="7">
    <source>
        <dbReference type="PROSITE" id="PS52015"/>
    </source>
</evidence>
<dbReference type="GO" id="GO:0016020">
    <property type="term" value="C:membrane"/>
    <property type="evidence" value="ECO:0007669"/>
    <property type="project" value="UniProtKB-SubCell"/>
</dbReference>
<feature type="transmembrane region" description="Helical" evidence="6">
    <location>
        <begin position="21"/>
        <end position="42"/>
    </location>
</feature>
<proteinExistence type="predicted"/>
<organism evidence="8 9">
    <name type="scientific">Pseudorhodoplanes sinuspersici</name>
    <dbReference type="NCBI Taxonomy" id="1235591"/>
    <lineage>
        <taxon>Bacteria</taxon>
        <taxon>Pseudomonadati</taxon>
        <taxon>Pseudomonadota</taxon>
        <taxon>Alphaproteobacteria</taxon>
        <taxon>Hyphomicrobiales</taxon>
        <taxon>Pseudorhodoplanes</taxon>
    </lineage>
</organism>